<comment type="caution">
    <text evidence="1">The sequence shown here is derived from an EMBL/GenBank/DDBJ whole genome shotgun (WGS) entry which is preliminary data.</text>
</comment>
<organism evidence="1 2">
    <name type="scientific">Colletotrichum sojae</name>
    <dbReference type="NCBI Taxonomy" id="2175907"/>
    <lineage>
        <taxon>Eukaryota</taxon>
        <taxon>Fungi</taxon>
        <taxon>Dikarya</taxon>
        <taxon>Ascomycota</taxon>
        <taxon>Pezizomycotina</taxon>
        <taxon>Sordariomycetes</taxon>
        <taxon>Hypocreomycetidae</taxon>
        <taxon>Glomerellales</taxon>
        <taxon>Glomerellaceae</taxon>
        <taxon>Colletotrichum</taxon>
        <taxon>Colletotrichum orchidearum species complex</taxon>
    </lineage>
</organism>
<evidence type="ECO:0000313" key="1">
    <source>
        <dbReference type="EMBL" id="KAF6808238.1"/>
    </source>
</evidence>
<dbReference type="EMBL" id="WIGN01000121">
    <property type="protein sequence ID" value="KAF6808238.1"/>
    <property type="molecule type" value="Genomic_DNA"/>
</dbReference>
<keyword evidence="2" id="KW-1185">Reference proteome</keyword>
<proteinExistence type="predicted"/>
<evidence type="ECO:0000313" key="2">
    <source>
        <dbReference type="Proteomes" id="UP000652219"/>
    </source>
</evidence>
<name>A0A8H6J8T7_9PEZI</name>
<protein>
    <submittedName>
        <fullName evidence="1">SNF2 super family RAD5 protein</fullName>
    </submittedName>
</protein>
<sequence>MDVRQQGKTFQEADEEICFGAIFGCYAWPSENNLLSKEVLDLPLLGEGFIAFQIRPGDYPKVLRIPGKTRDGLHFAKLDRLSLVLLGAIEKLRRIRFEAIVELEQLMMREESSRATPLAKVLEITINVYGPRSIAKDVRDKLDEVDGYLRHPKALAGGIPYTNPCWFYDDGPDIAWRVGCDNHEHSSWRAKEIDPIKVMFGYHGHRALADAEENASAAMEAEPDLLEQPSLRLLL</sequence>
<gene>
    <name evidence="1" type="ORF">CSOJ01_07651</name>
</gene>
<dbReference type="Proteomes" id="UP000652219">
    <property type="component" value="Unassembled WGS sequence"/>
</dbReference>
<reference evidence="1 2" key="1">
    <citation type="journal article" date="2020" name="Phytopathology">
        <title>Genome Sequence Resources of Colletotrichum truncatum, C. plurivorum, C. musicola, and C. sojae: Four Species Pathogenic to Soybean (Glycine max).</title>
        <authorList>
            <person name="Rogerio F."/>
            <person name="Boufleur T.R."/>
            <person name="Ciampi-Guillardi M."/>
            <person name="Sukno S.A."/>
            <person name="Thon M.R."/>
            <person name="Massola Junior N.S."/>
            <person name="Baroncelli R."/>
        </authorList>
    </citation>
    <scope>NUCLEOTIDE SEQUENCE [LARGE SCALE GENOMIC DNA]</scope>
    <source>
        <strain evidence="1 2">LFN0009</strain>
    </source>
</reference>
<dbReference type="AlphaFoldDB" id="A0A8H6J8T7"/>
<accession>A0A8H6J8T7</accession>